<evidence type="ECO:0000313" key="6">
    <source>
        <dbReference type="EMBL" id="PAV84615.1"/>
    </source>
</evidence>
<dbReference type="PANTHER" id="PTHR11785:SF523">
    <property type="entry name" value="AMINO ACID TRANSPORTER PROTEIN 6"/>
    <property type="match status" value="1"/>
</dbReference>
<evidence type="ECO:0000256" key="2">
    <source>
        <dbReference type="ARBA" id="ARBA00022692"/>
    </source>
</evidence>
<keyword evidence="4 5" id="KW-0472">Membrane</keyword>
<dbReference type="OrthoDB" id="5829096at2759"/>
<dbReference type="GO" id="GO:0015179">
    <property type="term" value="F:L-amino acid transmembrane transporter activity"/>
    <property type="evidence" value="ECO:0007669"/>
    <property type="project" value="TreeGrafter"/>
</dbReference>
<feature type="transmembrane region" description="Helical" evidence="5">
    <location>
        <begin position="202"/>
        <end position="225"/>
    </location>
</feature>
<dbReference type="GO" id="GO:0016020">
    <property type="term" value="C:membrane"/>
    <property type="evidence" value="ECO:0007669"/>
    <property type="project" value="UniProtKB-SubCell"/>
</dbReference>
<proteinExistence type="predicted"/>
<dbReference type="Pfam" id="PF13520">
    <property type="entry name" value="AA_permease_2"/>
    <property type="match status" value="1"/>
</dbReference>
<keyword evidence="7" id="KW-1185">Reference proteome</keyword>
<dbReference type="AlphaFoldDB" id="A0A2A2LES7"/>
<dbReference type="EMBL" id="LIAE01006832">
    <property type="protein sequence ID" value="PAV84615.1"/>
    <property type="molecule type" value="Genomic_DNA"/>
</dbReference>
<keyword evidence="3 5" id="KW-1133">Transmembrane helix</keyword>
<feature type="transmembrane region" description="Helical" evidence="5">
    <location>
        <begin position="173"/>
        <end position="196"/>
    </location>
</feature>
<feature type="transmembrane region" description="Helical" evidence="5">
    <location>
        <begin position="118"/>
        <end position="136"/>
    </location>
</feature>
<feature type="transmembrane region" description="Helical" evidence="5">
    <location>
        <begin position="65"/>
        <end position="90"/>
    </location>
</feature>
<accession>A0A2A2LES7</accession>
<gene>
    <name evidence="6" type="ORF">WR25_22492</name>
</gene>
<keyword evidence="2 5" id="KW-0812">Transmembrane</keyword>
<evidence type="ECO:0008006" key="8">
    <source>
        <dbReference type="Google" id="ProtNLM"/>
    </source>
</evidence>
<dbReference type="STRING" id="2018661.A0A2A2LES7"/>
<name>A0A2A2LES7_9BILA</name>
<dbReference type="InterPro" id="IPR050598">
    <property type="entry name" value="AminoAcid_Transporter"/>
</dbReference>
<dbReference type="Proteomes" id="UP000218231">
    <property type="component" value="Unassembled WGS sequence"/>
</dbReference>
<dbReference type="PANTHER" id="PTHR11785">
    <property type="entry name" value="AMINO ACID TRANSPORTER"/>
    <property type="match status" value="1"/>
</dbReference>
<evidence type="ECO:0000313" key="7">
    <source>
        <dbReference type="Proteomes" id="UP000218231"/>
    </source>
</evidence>
<comment type="caution">
    <text evidence="6">The sequence shown here is derived from an EMBL/GenBank/DDBJ whole genome shotgun (WGS) entry which is preliminary data.</text>
</comment>
<protein>
    <recommendedName>
        <fullName evidence="8">Amino acid permease/ SLC12A domain-containing protein</fullName>
    </recommendedName>
</protein>
<evidence type="ECO:0000256" key="4">
    <source>
        <dbReference type="ARBA" id="ARBA00023136"/>
    </source>
</evidence>
<organism evidence="6 7">
    <name type="scientific">Diploscapter pachys</name>
    <dbReference type="NCBI Taxonomy" id="2018661"/>
    <lineage>
        <taxon>Eukaryota</taxon>
        <taxon>Metazoa</taxon>
        <taxon>Ecdysozoa</taxon>
        <taxon>Nematoda</taxon>
        <taxon>Chromadorea</taxon>
        <taxon>Rhabditida</taxon>
        <taxon>Rhabditina</taxon>
        <taxon>Rhabditomorpha</taxon>
        <taxon>Rhabditoidea</taxon>
        <taxon>Rhabditidae</taxon>
        <taxon>Diploscapter</taxon>
    </lineage>
</organism>
<evidence type="ECO:0000256" key="3">
    <source>
        <dbReference type="ARBA" id="ARBA00022989"/>
    </source>
</evidence>
<evidence type="ECO:0000256" key="5">
    <source>
        <dbReference type="SAM" id="Phobius"/>
    </source>
</evidence>
<feature type="transmembrane region" description="Helical" evidence="5">
    <location>
        <begin position="142"/>
        <end position="161"/>
    </location>
</feature>
<dbReference type="InterPro" id="IPR002293">
    <property type="entry name" value="AA/rel_permease1"/>
</dbReference>
<evidence type="ECO:0000256" key="1">
    <source>
        <dbReference type="ARBA" id="ARBA00004141"/>
    </source>
</evidence>
<reference evidence="6 7" key="1">
    <citation type="journal article" date="2017" name="Curr. Biol.">
        <title>Genome architecture and evolution of a unichromosomal asexual nematode.</title>
        <authorList>
            <person name="Fradin H."/>
            <person name="Zegar C."/>
            <person name="Gutwein M."/>
            <person name="Lucas J."/>
            <person name="Kovtun M."/>
            <person name="Corcoran D."/>
            <person name="Baugh L.R."/>
            <person name="Kiontke K."/>
            <person name="Gunsalus K."/>
            <person name="Fitch D.H."/>
            <person name="Piano F."/>
        </authorList>
    </citation>
    <scope>NUCLEOTIDE SEQUENCE [LARGE SCALE GENOMIC DNA]</scope>
    <source>
        <strain evidence="6">PF1309</strain>
    </source>
</reference>
<comment type="subcellular location">
    <subcellularLocation>
        <location evidence="1">Membrane</location>
        <topology evidence="1">Multi-pass membrane protein</topology>
    </subcellularLocation>
</comment>
<sequence>MVIILVGFYFLIFKHDIKNFVDPFAHSNWDLGSILTALFSGLFTYDGWDVLNMGIEEIENPRRNFPLAMLIGLGGITFIYLAINVAYFVILDGPTFSKSSAVAFIHPSSFAIRESPRCALFIFGFFAIITSFLGSAEELINYISYLGWVQRAIVMGALIWIKLKDWEVHPETIRMPIVVPIFFCFISVALVVAQFISDFGTSMIGALVFGLGIIVFILFMTENALPRFDTYRKFIIFVNNKTTRWVQIVFNVMPEFCELGDRHVAIGRERDDSDASIDEAVANSTNRQVESMKSPLIMGK</sequence>
<dbReference type="Gene3D" id="1.20.1740.10">
    <property type="entry name" value="Amino acid/polyamine transporter I"/>
    <property type="match status" value="2"/>
</dbReference>